<evidence type="ECO:0000313" key="3">
    <source>
        <dbReference type="Proteomes" id="UP000287651"/>
    </source>
</evidence>
<sequence length="97" mass="10772">MGPYALRLPCELYRSSVPCSYSYVYGVSSDIAGGQSGASLRSVTTEWKTREADSIEVLLPFLYVRFYSRMPEFEPCCHVSDESPSSESRSLSRITGA</sequence>
<dbReference type="AlphaFoldDB" id="A0A427ASL4"/>
<dbReference type="Proteomes" id="UP000287651">
    <property type="component" value="Unassembled WGS sequence"/>
</dbReference>
<proteinExistence type="predicted"/>
<comment type="caution">
    <text evidence="2">The sequence shown here is derived from an EMBL/GenBank/DDBJ whole genome shotgun (WGS) entry which is preliminary data.</text>
</comment>
<evidence type="ECO:0000313" key="2">
    <source>
        <dbReference type="EMBL" id="RRT79223.1"/>
    </source>
</evidence>
<name>A0A427ASL4_ENSVE</name>
<protein>
    <submittedName>
        <fullName evidence="2">Uncharacterized protein</fullName>
    </submittedName>
</protein>
<accession>A0A427ASL4</accession>
<feature type="compositionally biased region" description="Low complexity" evidence="1">
    <location>
        <begin position="82"/>
        <end position="97"/>
    </location>
</feature>
<feature type="region of interest" description="Disordered" evidence="1">
    <location>
        <begin position="78"/>
        <end position="97"/>
    </location>
</feature>
<reference evidence="2 3" key="1">
    <citation type="journal article" date="2014" name="Agronomy (Basel)">
        <title>A Draft Genome Sequence for Ensete ventricosum, the Drought-Tolerant Tree Against Hunger.</title>
        <authorList>
            <person name="Harrison J."/>
            <person name="Moore K.A."/>
            <person name="Paszkiewicz K."/>
            <person name="Jones T."/>
            <person name="Grant M."/>
            <person name="Ambacheew D."/>
            <person name="Muzemil S."/>
            <person name="Studholme D.J."/>
        </authorList>
    </citation>
    <scope>NUCLEOTIDE SEQUENCE [LARGE SCALE GENOMIC DNA]</scope>
</reference>
<evidence type="ECO:0000256" key="1">
    <source>
        <dbReference type="SAM" id="MobiDB-lite"/>
    </source>
</evidence>
<organism evidence="2 3">
    <name type="scientific">Ensete ventricosum</name>
    <name type="common">Abyssinian banana</name>
    <name type="synonym">Musa ensete</name>
    <dbReference type="NCBI Taxonomy" id="4639"/>
    <lineage>
        <taxon>Eukaryota</taxon>
        <taxon>Viridiplantae</taxon>
        <taxon>Streptophyta</taxon>
        <taxon>Embryophyta</taxon>
        <taxon>Tracheophyta</taxon>
        <taxon>Spermatophyta</taxon>
        <taxon>Magnoliopsida</taxon>
        <taxon>Liliopsida</taxon>
        <taxon>Zingiberales</taxon>
        <taxon>Musaceae</taxon>
        <taxon>Ensete</taxon>
    </lineage>
</organism>
<gene>
    <name evidence="2" type="ORF">B296_00000003</name>
</gene>
<dbReference type="EMBL" id="AMZH03001461">
    <property type="protein sequence ID" value="RRT79223.1"/>
    <property type="molecule type" value="Genomic_DNA"/>
</dbReference>